<evidence type="ECO:0000256" key="1">
    <source>
        <dbReference type="ARBA" id="ARBA00000085"/>
    </source>
</evidence>
<keyword evidence="17" id="KW-1185">Reference proteome</keyword>
<dbReference type="CDD" id="cd06225">
    <property type="entry name" value="HAMP"/>
    <property type="match status" value="1"/>
</dbReference>
<evidence type="ECO:0000313" key="17">
    <source>
        <dbReference type="Proteomes" id="UP000050867"/>
    </source>
</evidence>
<keyword evidence="4" id="KW-0597">Phosphoprotein</keyword>
<sequence>MIRSLPLRSRLALLTALAVAAAVAASAFACWLITRQKLLGELDDALVSNAKPAALVPLLRNGCPGPPPGKVLLRAPLDQSATQLVLADGQRCPLSGVSPVRVQEADRAVAAGERPTALHDGTTDDGRRMRVYTVFSPNIGAAVSVARPLKETEDALHSLALLLTAVAAVGVVGAGAAGLLVARTGLRPVNGLIDAVEYIARTEDLSTSIPVRGRDEIARLSSSFNTMTRALASSRERQRQLVADAGHELRTPLTSLSTNVDLLLRSERTGRPLPADDRRTLLVSVRAQMRELTSLVGDLLELSRPAGASGAAPGVVALHQVVERALERVRLRGPGLSLRVDLAPWYARGDPAALERAVVNLLDNAVKFSPPGGVVQVRLAAGELSVRDHGPGIPAVDLPHVFHRFWRSESARSLPGSGLGLSIVARTVRQTGGTVTLGPAPGGGTVARLRLPGAPTPPPDGDPASEPPAESVPL</sequence>
<dbReference type="Pfam" id="PF00512">
    <property type="entry name" value="HisKA"/>
    <property type="match status" value="1"/>
</dbReference>
<evidence type="ECO:0000256" key="11">
    <source>
        <dbReference type="SAM" id="MobiDB-lite"/>
    </source>
</evidence>
<dbReference type="PRINTS" id="PR00344">
    <property type="entry name" value="BCTRLSENSOR"/>
</dbReference>
<feature type="domain" description="HAMP" evidence="15">
    <location>
        <begin position="183"/>
        <end position="236"/>
    </location>
</feature>
<reference evidence="16 17" key="1">
    <citation type="submission" date="2015-10" db="EMBL/GenBank/DDBJ databases">
        <title>Draft genome sequence of pyrrolomycin-producing Streptomyces vitaminophilus.</title>
        <authorList>
            <person name="Graham D.E."/>
            <person name="Mahan K.M."/>
            <person name="Klingeman D.M."/>
            <person name="Hettich R.L."/>
            <person name="Parry R.J."/>
        </authorList>
    </citation>
    <scope>NUCLEOTIDE SEQUENCE [LARGE SCALE GENOMIC DNA]</scope>
    <source>
        <strain evidence="16 17">ATCC 31673</strain>
    </source>
</reference>
<proteinExistence type="predicted"/>
<dbReference type="GO" id="GO:0005886">
    <property type="term" value="C:plasma membrane"/>
    <property type="evidence" value="ECO:0007669"/>
    <property type="project" value="UniProtKB-SubCell"/>
</dbReference>
<feature type="signal peptide" evidence="13">
    <location>
        <begin position="1"/>
        <end position="29"/>
    </location>
</feature>
<feature type="chain" id="PRO_5039331121" description="histidine kinase" evidence="13">
    <location>
        <begin position="30"/>
        <end position="474"/>
    </location>
</feature>
<keyword evidence="6 12" id="KW-0812">Transmembrane</keyword>
<evidence type="ECO:0000256" key="6">
    <source>
        <dbReference type="ARBA" id="ARBA00022692"/>
    </source>
</evidence>
<dbReference type="STRING" id="76728.AQ490_02575"/>
<dbReference type="eggNOG" id="COG2205">
    <property type="taxonomic scope" value="Bacteria"/>
</dbReference>
<comment type="caution">
    <text evidence="16">The sequence shown here is derived from an EMBL/GenBank/DDBJ whole genome shotgun (WGS) entry which is preliminary data.</text>
</comment>
<evidence type="ECO:0000256" key="3">
    <source>
        <dbReference type="ARBA" id="ARBA00012438"/>
    </source>
</evidence>
<dbReference type="InterPro" id="IPR003660">
    <property type="entry name" value="HAMP_dom"/>
</dbReference>
<evidence type="ECO:0000256" key="13">
    <source>
        <dbReference type="SAM" id="SignalP"/>
    </source>
</evidence>
<keyword evidence="7 16" id="KW-0418">Kinase</keyword>
<dbReference type="Gene3D" id="1.10.287.130">
    <property type="match status" value="1"/>
</dbReference>
<dbReference type="Gene3D" id="6.10.340.10">
    <property type="match status" value="1"/>
</dbReference>
<evidence type="ECO:0000259" key="15">
    <source>
        <dbReference type="PROSITE" id="PS50885"/>
    </source>
</evidence>
<dbReference type="InterPro" id="IPR036097">
    <property type="entry name" value="HisK_dim/P_sf"/>
</dbReference>
<feature type="compositionally biased region" description="Low complexity" evidence="11">
    <location>
        <begin position="462"/>
        <end position="474"/>
    </location>
</feature>
<dbReference type="SUPFAM" id="SSF47384">
    <property type="entry name" value="Homodimeric domain of signal transducing histidine kinase"/>
    <property type="match status" value="1"/>
</dbReference>
<dbReference type="InterPro" id="IPR005467">
    <property type="entry name" value="His_kinase_dom"/>
</dbReference>
<accession>A0A0T6LZ10</accession>
<organism evidence="16 17">
    <name type="scientific">Wenjunlia vitaminophila</name>
    <name type="common">Streptomyces vitaminophilus</name>
    <dbReference type="NCBI Taxonomy" id="76728"/>
    <lineage>
        <taxon>Bacteria</taxon>
        <taxon>Bacillati</taxon>
        <taxon>Actinomycetota</taxon>
        <taxon>Actinomycetes</taxon>
        <taxon>Kitasatosporales</taxon>
        <taxon>Streptomycetaceae</taxon>
        <taxon>Wenjunlia</taxon>
    </lineage>
</organism>
<dbReference type="AlphaFoldDB" id="A0A0T6LZ10"/>
<evidence type="ECO:0000313" key="16">
    <source>
        <dbReference type="EMBL" id="KRV51106.1"/>
    </source>
</evidence>
<dbReference type="PROSITE" id="PS50885">
    <property type="entry name" value="HAMP"/>
    <property type="match status" value="1"/>
</dbReference>
<dbReference type="CDD" id="cd00075">
    <property type="entry name" value="HATPase"/>
    <property type="match status" value="1"/>
</dbReference>
<dbReference type="InterPro" id="IPR050428">
    <property type="entry name" value="TCS_sensor_his_kinase"/>
</dbReference>
<evidence type="ECO:0000256" key="10">
    <source>
        <dbReference type="ARBA" id="ARBA00023136"/>
    </source>
</evidence>
<evidence type="ECO:0000256" key="5">
    <source>
        <dbReference type="ARBA" id="ARBA00022679"/>
    </source>
</evidence>
<dbReference type="GO" id="GO:0000155">
    <property type="term" value="F:phosphorelay sensor kinase activity"/>
    <property type="evidence" value="ECO:0007669"/>
    <property type="project" value="InterPro"/>
</dbReference>
<feature type="domain" description="Histidine kinase" evidence="14">
    <location>
        <begin position="244"/>
        <end position="455"/>
    </location>
</feature>
<evidence type="ECO:0000256" key="4">
    <source>
        <dbReference type="ARBA" id="ARBA00022553"/>
    </source>
</evidence>
<dbReference type="SUPFAM" id="SSF55874">
    <property type="entry name" value="ATPase domain of HSP90 chaperone/DNA topoisomerase II/histidine kinase"/>
    <property type="match status" value="1"/>
</dbReference>
<evidence type="ECO:0000256" key="9">
    <source>
        <dbReference type="ARBA" id="ARBA00023012"/>
    </source>
</evidence>
<keyword evidence="9" id="KW-0902">Two-component regulatory system</keyword>
<gene>
    <name evidence="16" type="ORF">AQ490_02575</name>
</gene>
<keyword evidence="5" id="KW-0808">Transferase</keyword>
<dbReference type="InterPro" id="IPR004358">
    <property type="entry name" value="Sig_transdc_His_kin-like_C"/>
</dbReference>
<evidence type="ECO:0000256" key="2">
    <source>
        <dbReference type="ARBA" id="ARBA00004236"/>
    </source>
</evidence>
<dbReference type="SMART" id="SM00387">
    <property type="entry name" value="HATPase_c"/>
    <property type="match status" value="1"/>
</dbReference>
<dbReference type="CDD" id="cd00082">
    <property type="entry name" value="HisKA"/>
    <property type="match status" value="1"/>
</dbReference>
<dbReference type="Proteomes" id="UP000050867">
    <property type="component" value="Unassembled WGS sequence"/>
</dbReference>
<dbReference type="SUPFAM" id="SSF158472">
    <property type="entry name" value="HAMP domain-like"/>
    <property type="match status" value="1"/>
</dbReference>
<dbReference type="SMART" id="SM00304">
    <property type="entry name" value="HAMP"/>
    <property type="match status" value="1"/>
</dbReference>
<dbReference type="EC" id="2.7.13.3" evidence="3"/>
<name>A0A0T6LZ10_WENVI</name>
<dbReference type="OrthoDB" id="9786919at2"/>
<evidence type="ECO:0000256" key="7">
    <source>
        <dbReference type="ARBA" id="ARBA00022777"/>
    </source>
</evidence>
<dbReference type="PROSITE" id="PS51257">
    <property type="entry name" value="PROKAR_LIPOPROTEIN"/>
    <property type="match status" value="1"/>
</dbReference>
<dbReference type="PROSITE" id="PS50109">
    <property type="entry name" value="HIS_KIN"/>
    <property type="match status" value="1"/>
</dbReference>
<dbReference type="RefSeq" id="WP_018386123.1">
    <property type="nucleotide sequence ID" value="NZ_LLZU01000002.1"/>
</dbReference>
<dbReference type="Pfam" id="PF02518">
    <property type="entry name" value="HATPase_c"/>
    <property type="match status" value="1"/>
</dbReference>
<dbReference type="SMART" id="SM00388">
    <property type="entry name" value="HisKA"/>
    <property type="match status" value="1"/>
</dbReference>
<keyword evidence="13" id="KW-0732">Signal</keyword>
<evidence type="ECO:0000256" key="12">
    <source>
        <dbReference type="SAM" id="Phobius"/>
    </source>
</evidence>
<comment type="subcellular location">
    <subcellularLocation>
        <location evidence="2">Cell membrane</location>
    </subcellularLocation>
</comment>
<dbReference type="InterPro" id="IPR003661">
    <property type="entry name" value="HisK_dim/P_dom"/>
</dbReference>
<evidence type="ECO:0000259" key="14">
    <source>
        <dbReference type="PROSITE" id="PS50109"/>
    </source>
</evidence>
<dbReference type="EMBL" id="LLZU01000002">
    <property type="protein sequence ID" value="KRV51106.1"/>
    <property type="molecule type" value="Genomic_DNA"/>
</dbReference>
<dbReference type="Pfam" id="PF00672">
    <property type="entry name" value="HAMP"/>
    <property type="match status" value="1"/>
</dbReference>
<dbReference type="InterPro" id="IPR003594">
    <property type="entry name" value="HATPase_dom"/>
</dbReference>
<dbReference type="PANTHER" id="PTHR45436">
    <property type="entry name" value="SENSOR HISTIDINE KINASE YKOH"/>
    <property type="match status" value="1"/>
</dbReference>
<feature type="region of interest" description="Disordered" evidence="11">
    <location>
        <begin position="437"/>
        <end position="474"/>
    </location>
</feature>
<comment type="catalytic activity">
    <reaction evidence="1">
        <text>ATP + protein L-histidine = ADP + protein N-phospho-L-histidine.</text>
        <dbReference type="EC" id="2.7.13.3"/>
    </reaction>
</comment>
<dbReference type="Gene3D" id="3.30.565.10">
    <property type="entry name" value="Histidine kinase-like ATPase, C-terminal domain"/>
    <property type="match status" value="1"/>
</dbReference>
<protein>
    <recommendedName>
        <fullName evidence="3">histidine kinase</fullName>
        <ecNumber evidence="3">2.7.13.3</ecNumber>
    </recommendedName>
</protein>
<keyword evidence="8 12" id="KW-1133">Transmembrane helix</keyword>
<feature type="transmembrane region" description="Helical" evidence="12">
    <location>
        <begin position="159"/>
        <end position="182"/>
    </location>
</feature>
<dbReference type="InterPro" id="IPR036890">
    <property type="entry name" value="HATPase_C_sf"/>
</dbReference>
<keyword evidence="10 12" id="KW-0472">Membrane</keyword>
<evidence type="ECO:0000256" key="8">
    <source>
        <dbReference type="ARBA" id="ARBA00022989"/>
    </source>
</evidence>
<dbReference type="PANTHER" id="PTHR45436:SF5">
    <property type="entry name" value="SENSOR HISTIDINE KINASE TRCS"/>
    <property type="match status" value="1"/>
</dbReference>